<proteinExistence type="predicted"/>
<dbReference type="InterPro" id="IPR010260">
    <property type="entry name" value="AlpA"/>
</dbReference>
<sequence>MSKSITLNFAPAVLGREHAAAYVALSVSSFEQLVRERQIPQPRQLSARRVGWLRAELDDWSARRPASELLPPENTGAPKPR</sequence>
<accession>A0A2G7T883</accession>
<comment type="caution">
    <text evidence="1">The sequence shown here is derived from an EMBL/GenBank/DDBJ whole genome shotgun (WGS) entry which is preliminary data.</text>
</comment>
<dbReference type="EMBL" id="PEKC01000025">
    <property type="protein sequence ID" value="PII36101.1"/>
    <property type="molecule type" value="Genomic_DNA"/>
</dbReference>
<gene>
    <name evidence="1" type="ORF">CTI11_09240</name>
</gene>
<protein>
    <submittedName>
        <fullName evidence="1">AlpA family phage regulatory protein</fullName>
    </submittedName>
</protein>
<organism evidence="1">
    <name type="scientific">Chryseobacterium sp. B5</name>
    <dbReference type="NCBI Taxonomy" id="2050562"/>
    <lineage>
        <taxon>Bacteria</taxon>
        <taxon>Pseudomonadati</taxon>
        <taxon>Bacteroidota</taxon>
        <taxon>Flavobacteriia</taxon>
        <taxon>Flavobacteriales</taxon>
        <taxon>Weeksellaceae</taxon>
        <taxon>Chryseobacterium group</taxon>
        <taxon>Chryseobacterium</taxon>
    </lineage>
</organism>
<reference evidence="1" key="1">
    <citation type="submission" date="2017-10" db="EMBL/GenBank/DDBJ databases">
        <title>Chryseobacterium sp. B5 is a hydrocarbonoclastic and plant growth promoting bacterium.</title>
        <authorList>
            <person name="Thijs S."/>
            <person name="Gkorezis P."/>
            <person name="Van Hamme J."/>
        </authorList>
    </citation>
    <scope>NUCLEOTIDE SEQUENCE</scope>
    <source>
        <strain evidence="1">B5</strain>
    </source>
</reference>
<dbReference type="AlphaFoldDB" id="A0A2G7T883"/>
<evidence type="ECO:0000313" key="1">
    <source>
        <dbReference type="EMBL" id="PII36101.1"/>
    </source>
</evidence>
<dbReference type="Pfam" id="PF05930">
    <property type="entry name" value="Phage_AlpA"/>
    <property type="match status" value="1"/>
</dbReference>
<name>A0A2G7T883_9FLAO</name>